<keyword evidence="5" id="KW-1185">Reference proteome</keyword>
<evidence type="ECO:0000313" key="5">
    <source>
        <dbReference type="Proteomes" id="UP000585474"/>
    </source>
</evidence>
<dbReference type="InterPro" id="IPR027410">
    <property type="entry name" value="TCP-1-like_intermed_sf"/>
</dbReference>
<dbReference type="SUPFAM" id="SSF48592">
    <property type="entry name" value="GroEL equatorial domain-like"/>
    <property type="match status" value="1"/>
</dbReference>
<dbReference type="InterPro" id="IPR001844">
    <property type="entry name" value="Cpn60/GroEL"/>
</dbReference>
<dbReference type="Gene3D" id="3.30.260.10">
    <property type="entry name" value="TCP-1-like chaperonin intermediate domain"/>
    <property type="match status" value="1"/>
</dbReference>
<dbReference type="InterPro" id="IPR027413">
    <property type="entry name" value="GROEL-like_equatorial_sf"/>
</dbReference>
<keyword evidence="2" id="KW-0143">Chaperone</keyword>
<sequence>MRGAQGARLIEVVVPHPCRGAVCAPTPQGTKARTSDNTGHVLCYMYSGKNIGCGCISKLQAFLNLNPRMLGYVATKTNDMAGDGTTTAIILAREMIKSGLLDVAFGANPVSLKSGMAKTVKELVKDLRKKSCPVKERDDIKAIASISAGNDDFIGNLIAEAISKIGPDGIINIESFSTSETSMIVEEGMKCPGFGDAKKGLLQDIALMTDGVMGRVHGSRRDPQKDKYGKISQRCRRHIWEDCHLERGQVFHLAQERGEETALHLRPTDEYPDSGSGELSGDSLARFHAERWTHFFSRSRGFGDKQPLYFCAIVDKLLLSSLFPPRPDRDRPALFNLQSGDLDSLPSWISDHLGEGSSFMIDEINQSPSSPMEGSLEASPLIAIHPSVEEKTNIMTLEELSALRDTYSFPPGVRIRLPDEGETITSTPQTSLFLTLGEALLALWRCGEYTSIPSPFPSLGTYLASIVILNRIKAGYTSRQETRRFCSEDTPVMLRGGRASSSSSPETNGRFLKGRLGRAPQEFQGRGEFQHCNNPPRLYGDEPKVFEEIFRSVEKSGRFFVPVLLDSKSYRRVFVSPSSRASRMAGDNLSSGEAPNSSSDVGESQNPHEQARRESPSRDDSIECLGSIRTELRRLLPHIPDLTLLRWSGGKVLDPILDRFMNASSSRSNPSSESCSDSSLPVELKSDAMSKRISFKKIGEKLEKSAGVSSGTPVLAKGVVIGEKRAGESITSSPSKKGKADDGSKGKRVASGPEGKKATSSSKAPPTPTAASSRPGDGTSANLGTIPGPTASILGSPSVAERLLRGVITPADKEKMEKLTLDQTATKLFHVIGQALVLGSSLAVHSREAREQASLQKGRVASMETEANDELAKMKSDRDSLTDKLERSGVLVNELREALNKAKESAVEEFKSSSEFVVAVEDSASKYFGEGFDFYKVQLRRHHPDLAIDLEGTVVDQDLLAEQDEAAEENEREKLGENKEDS</sequence>
<dbReference type="GO" id="GO:0140662">
    <property type="term" value="F:ATP-dependent protein folding chaperone"/>
    <property type="evidence" value="ECO:0007669"/>
    <property type="project" value="InterPro"/>
</dbReference>
<accession>A0A7J0DUV1</accession>
<dbReference type="PANTHER" id="PTHR45633">
    <property type="entry name" value="60 KDA HEAT SHOCK PROTEIN, MITOCHONDRIAL"/>
    <property type="match status" value="1"/>
</dbReference>
<dbReference type="Pfam" id="PF00118">
    <property type="entry name" value="Cpn60_TCP1"/>
    <property type="match status" value="1"/>
</dbReference>
<dbReference type="EMBL" id="BJWL01000409">
    <property type="protein sequence ID" value="GFS42974.1"/>
    <property type="molecule type" value="Genomic_DNA"/>
</dbReference>
<comment type="similarity">
    <text evidence="1">Belongs to the chaperonin (HSP60) family.</text>
</comment>
<name>A0A7J0DUV1_9ERIC</name>
<gene>
    <name evidence="4" type="ORF">Acr_00g0082860</name>
</gene>
<dbReference type="GO" id="GO:0005524">
    <property type="term" value="F:ATP binding"/>
    <property type="evidence" value="ECO:0007669"/>
    <property type="project" value="InterPro"/>
</dbReference>
<evidence type="ECO:0000256" key="2">
    <source>
        <dbReference type="ARBA" id="ARBA00023186"/>
    </source>
</evidence>
<feature type="compositionally biased region" description="Polar residues" evidence="3">
    <location>
        <begin position="588"/>
        <end position="608"/>
    </location>
</feature>
<proteinExistence type="inferred from homology"/>
<dbReference type="Gene3D" id="1.10.560.10">
    <property type="entry name" value="GroEL-like equatorial domain"/>
    <property type="match status" value="1"/>
</dbReference>
<reference evidence="5" key="1">
    <citation type="submission" date="2019-07" db="EMBL/GenBank/DDBJ databases">
        <title>De Novo Assembly of kiwifruit Actinidia rufa.</title>
        <authorList>
            <person name="Sugita-Konishi S."/>
            <person name="Sato K."/>
            <person name="Mori E."/>
            <person name="Abe Y."/>
            <person name="Kisaki G."/>
            <person name="Hamano K."/>
            <person name="Suezawa K."/>
            <person name="Otani M."/>
            <person name="Fukuda T."/>
            <person name="Manabe T."/>
            <person name="Gomi K."/>
            <person name="Tabuchi M."/>
            <person name="Akimitsu K."/>
            <person name="Kataoka I."/>
        </authorList>
    </citation>
    <scope>NUCLEOTIDE SEQUENCE [LARGE SCALE GENOMIC DNA]</scope>
    <source>
        <strain evidence="5">cv. Fuchu</strain>
    </source>
</reference>
<feature type="region of interest" description="Disordered" evidence="3">
    <location>
        <begin position="581"/>
        <end position="622"/>
    </location>
</feature>
<comment type="caution">
    <text evidence="4">The sequence shown here is derived from an EMBL/GenBank/DDBJ whole genome shotgun (WGS) entry which is preliminary data.</text>
</comment>
<dbReference type="AlphaFoldDB" id="A0A7J0DUV1"/>
<dbReference type="InterPro" id="IPR002423">
    <property type="entry name" value="Cpn60/GroEL/TCP-1"/>
</dbReference>
<protein>
    <submittedName>
        <fullName evidence="4">TCP-1/cpn60 chaperonin family protein</fullName>
    </submittedName>
</protein>
<feature type="compositionally biased region" description="Basic and acidic residues" evidence="3">
    <location>
        <begin position="609"/>
        <end position="621"/>
    </location>
</feature>
<feature type="compositionally biased region" description="Low complexity" evidence="3">
    <location>
        <begin position="664"/>
        <end position="679"/>
    </location>
</feature>
<feature type="region of interest" description="Disordered" evidence="3">
    <location>
        <begin position="663"/>
        <end position="683"/>
    </location>
</feature>
<feature type="region of interest" description="Disordered" evidence="3">
    <location>
        <begin position="726"/>
        <end position="794"/>
    </location>
</feature>
<feature type="compositionally biased region" description="Low complexity" evidence="3">
    <location>
        <begin position="758"/>
        <end position="773"/>
    </location>
</feature>
<dbReference type="Proteomes" id="UP000585474">
    <property type="component" value="Unassembled WGS sequence"/>
</dbReference>
<evidence type="ECO:0000256" key="1">
    <source>
        <dbReference type="ARBA" id="ARBA00006607"/>
    </source>
</evidence>
<organism evidence="4 5">
    <name type="scientific">Actinidia rufa</name>
    <dbReference type="NCBI Taxonomy" id="165716"/>
    <lineage>
        <taxon>Eukaryota</taxon>
        <taxon>Viridiplantae</taxon>
        <taxon>Streptophyta</taxon>
        <taxon>Embryophyta</taxon>
        <taxon>Tracheophyta</taxon>
        <taxon>Spermatophyta</taxon>
        <taxon>Magnoliopsida</taxon>
        <taxon>eudicotyledons</taxon>
        <taxon>Gunneridae</taxon>
        <taxon>Pentapetalae</taxon>
        <taxon>asterids</taxon>
        <taxon>Ericales</taxon>
        <taxon>Actinidiaceae</taxon>
        <taxon>Actinidia</taxon>
    </lineage>
</organism>
<evidence type="ECO:0000256" key="3">
    <source>
        <dbReference type="SAM" id="MobiDB-lite"/>
    </source>
</evidence>
<evidence type="ECO:0000313" key="4">
    <source>
        <dbReference type="EMBL" id="GFS42974.1"/>
    </source>
</evidence>
<dbReference type="GO" id="GO:0042026">
    <property type="term" value="P:protein refolding"/>
    <property type="evidence" value="ECO:0007669"/>
    <property type="project" value="InterPro"/>
</dbReference>